<evidence type="ECO:0000313" key="2">
    <source>
        <dbReference type="Proteomes" id="UP001432027"/>
    </source>
</evidence>
<organism evidence="1 2">
    <name type="scientific">Pristionchus entomophagus</name>
    <dbReference type="NCBI Taxonomy" id="358040"/>
    <lineage>
        <taxon>Eukaryota</taxon>
        <taxon>Metazoa</taxon>
        <taxon>Ecdysozoa</taxon>
        <taxon>Nematoda</taxon>
        <taxon>Chromadorea</taxon>
        <taxon>Rhabditida</taxon>
        <taxon>Rhabditina</taxon>
        <taxon>Diplogasteromorpha</taxon>
        <taxon>Diplogasteroidea</taxon>
        <taxon>Neodiplogasteridae</taxon>
        <taxon>Pristionchus</taxon>
    </lineage>
</organism>
<sequence>RRARRHGCYRLIVASLLGPQGSVSNVEVIARLPHSIISIYRNPPTIIRCNDAHASFAKKSVRSTTEERRKLTALLSVTKNP</sequence>
<evidence type="ECO:0000313" key="1">
    <source>
        <dbReference type="EMBL" id="GMS93285.1"/>
    </source>
</evidence>
<proteinExistence type="predicted"/>
<feature type="non-terminal residue" evidence="1">
    <location>
        <position position="81"/>
    </location>
</feature>
<comment type="caution">
    <text evidence="1">The sequence shown here is derived from an EMBL/GenBank/DDBJ whole genome shotgun (WGS) entry which is preliminary data.</text>
</comment>
<feature type="non-terminal residue" evidence="1">
    <location>
        <position position="1"/>
    </location>
</feature>
<keyword evidence="2" id="KW-1185">Reference proteome</keyword>
<dbReference type="Proteomes" id="UP001432027">
    <property type="component" value="Unassembled WGS sequence"/>
</dbReference>
<name>A0AAV5TGQ1_9BILA</name>
<reference evidence="1" key="1">
    <citation type="submission" date="2023-10" db="EMBL/GenBank/DDBJ databases">
        <title>Genome assembly of Pristionchus species.</title>
        <authorList>
            <person name="Yoshida K."/>
            <person name="Sommer R.J."/>
        </authorList>
    </citation>
    <scope>NUCLEOTIDE SEQUENCE</scope>
    <source>
        <strain evidence="1">RS0144</strain>
    </source>
</reference>
<dbReference type="AlphaFoldDB" id="A0AAV5TGQ1"/>
<accession>A0AAV5TGQ1</accession>
<protein>
    <submittedName>
        <fullName evidence="1">Uncharacterized protein</fullName>
    </submittedName>
</protein>
<gene>
    <name evidence="1" type="ORF">PENTCL1PPCAC_15460</name>
</gene>
<dbReference type="EMBL" id="BTSX01000004">
    <property type="protein sequence ID" value="GMS93285.1"/>
    <property type="molecule type" value="Genomic_DNA"/>
</dbReference>